<evidence type="ECO:0000256" key="1">
    <source>
        <dbReference type="SAM" id="Phobius"/>
    </source>
</evidence>
<feature type="transmembrane region" description="Helical" evidence="1">
    <location>
        <begin position="179"/>
        <end position="196"/>
    </location>
</feature>
<evidence type="ECO:0000259" key="2">
    <source>
        <dbReference type="Pfam" id="PF10081"/>
    </source>
</evidence>
<accession>A0A6S7A679</accession>
<evidence type="ECO:0000259" key="3">
    <source>
        <dbReference type="Pfam" id="PF15420"/>
    </source>
</evidence>
<dbReference type="Proteomes" id="UP000494269">
    <property type="component" value="Unassembled WGS sequence"/>
</dbReference>
<dbReference type="EMBL" id="CADIJQ010000004">
    <property type="protein sequence ID" value="CAB3708957.1"/>
    <property type="molecule type" value="Genomic_DNA"/>
</dbReference>
<reference evidence="4 5" key="1">
    <citation type="submission" date="2020-04" db="EMBL/GenBank/DDBJ databases">
        <authorList>
            <person name="De Canck E."/>
        </authorList>
    </citation>
    <scope>NUCLEOTIDE SEQUENCE [LARGE SCALE GENOMIC DNA]</scope>
    <source>
        <strain evidence="4 5">LMG 3441</strain>
    </source>
</reference>
<keyword evidence="1" id="KW-0812">Transmembrane</keyword>
<dbReference type="PIRSF" id="PIRSF007542">
    <property type="entry name" value="UCP007542"/>
    <property type="match status" value="1"/>
</dbReference>
<dbReference type="AlphaFoldDB" id="A0A6S7A679"/>
<protein>
    <recommendedName>
        <fullName evidence="6">Alpha/beta-hydrolase family protein</fullName>
    </recommendedName>
</protein>
<sequence length="588" mass="64553">MRESPSEPTDQDAPLTQHPHRLPAFFRSHLESLSGVGLLLGTLFFAASLTPTLVPRTYLTQGVLAGACLAAGYGLGVLWHWLWAYLELPEPRARAARIVNAVITVVCLSVLALFLWRAADWQNTIRALMQMEPVTSAHPFKVCATALITFTALLALGRLFKLLARFVARHVRRVVPRRVANVTGAAIAVLIFWSLANNVFFRAALHVLDASFREYDALLEPERPQPSDGAKTGGPGSLIAWNELGRAGREFIASGPNASEIRAQTGRDAQEPIRVYVGLRGADTPQARAALALEEMKRVGAFKRSTLLVVTPTGTGWIDPAAMDSVEYLLHGDVASVALQYSYLSSPLSLLAQPEYGSEAARALFSAVYGYWTTLPHDQRPKLYLHGLSLGAMNSARSAELFEMIGDPIHGALWSGPPFESRIWRAITDARNPDSPAWRPELRDGSFVRFMNQQGSPVPADAPWGPMRIVFLQYASDAVTFFDYRDLYRRPAWMDPPYGPDVSPELRWVPVVTMLQLALDMSVSTETPIGYGHVYAPQHYVDAWLAVTGAPGWTPGALDSLKQHLAERMRAAMGDADGKEGAYENRGG</sequence>
<evidence type="ECO:0000313" key="4">
    <source>
        <dbReference type="EMBL" id="CAB3708957.1"/>
    </source>
</evidence>
<evidence type="ECO:0008006" key="6">
    <source>
        <dbReference type="Google" id="ProtNLM"/>
    </source>
</evidence>
<dbReference type="InterPro" id="IPR027788">
    <property type="entry name" value="Alpha/beta-hydrolase_N_dom"/>
</dbReference>
<dbReference type="RefSeq" id="WP_175170175.1">
    <property type="nucleotide sequence ID" value="NZ_CADIJQ010000004.1"/>
</dbReference>
<keyword evidence="1" id="KW-0472">Membrane</keyword>
<dbReference type="Pfam" id="PF15420">
    <property type="entry name" value="Abhydrolase_9_N"/>
    <property type="match status" value="1"/>
</dbReference>
<dbReference type="Pfam" id="PF10081">
    <property type="entry name" value="Abhydrolase_9"/>
    <property type="match status" value="1"/>
</dbReference>
<organism evidence="4 5">
    <name type="scientific">Achromobacter kerstersii</name>
    <dbReference type="NCBI Taxonomy" id="1353890"/>
    <lineage>
        <taxon>Bacteria</taxon>
        <taxon>Pseudomonadati</taxon>
        <taxon>Pseudomonadota</taxon>
        <taxon>Betaproteobacteria</taxon>
        <taxon>Burkholderiales</taxon>
        <taxon>Alcaligenaceae</taxon>
        <taxon>Achromobacter</taxon>
    </lineage>
</organism>
<feature type="transmembrane region" description="Helical" evidence="1">
    <location>
        <begin position="98"/>
        <end position="119"/>
    </location>
</feature>
<feature type="domain" description="Alpha/beta-hydrolase N-terminal" evidence="3">
    <location>
        <begin position="49"/>
        <end position="256"/>
    </location>
</feature>
<proteinExistence type="predicted"/>
<feature type="domain" description="Alpha/beta-hydrolase catalytic" evidence="2">
    <location>
        <begin position="273"/>
        <end position="559"/>
    </location>
</feature>
<keyword evidence="1" id="KW-1133">Transmembrane helix</keyword>
<keyword evidence="5" id="KW-1185">Reference proteome</keyword>
<gene>
    <name evidence="4" type="ORF">LMG3441_03002</name>
</gene>
<evidence type="ECO:0000313" key="5">
    <source>
        <dbReference type="Proteomes" id="UP000494269"/>
    </source>
</evidence>
<name>A0A6S7A679_9BURK</name>
<dbReference type="InterPro" id="IPR012037">
    <property type="entry name" value="Alpha/beta-hydrolase_fam"/>
</dbReference>
<feature type="transmembrane region" description="Helical" evidence="1">
    <location>
        <begin position="62"/>
        <end position="86"/>
    </location>
</feature>
<dbReference type="InterPro" id="IPR027787">
    <property type="entry name" value="Alpha/beta-hydrolase_catalytic"/>
</dbReference>
<feature type="transmembrane region" description="Helical" evidence="1">
    <location>
        <begin position="30"/>
        <end position="50"/>
    </location>
</feature>